<evidence type="ECO:0000313" key="2">
    <source>
        <dbReference type="Proteomes" id="UP000092993"/>
    </source>
</evidence>
<dbReference type="EMBL" id="LUGG01000002">
    <property type="protein sequence ID" value="OBZ78460.1"/>
    <property type="molecule type" value="Genomic_DNA"/>
</dbReference>
<reference evidence="1 2" key="1">
    <citation type="submission" date="2016-03" db="EMBL/GenBank/DDBJ databases">
        <title>Whole genome sequencing of Grifola frondosa 9006-11.</title>
        <authorList>
            <person name="Min B."/>
            <person name="Park H."/>
            <person name="Kim J.-G."/>
            <person name="Cho H."/>
            <person name="Oh Y.-L."/>
            <person name="Kong W.-S."/>
            <person name="Choi I.-G."/>
        </authorList>
    </citation>
    <scope>NUCLEOTIDE SEQUENCE [LARGE SCALE GENOMIC DNA]</scope>
    <source>
        <strain evidence="1 2">9006-11</strain>
    </source>
</reference>
<comment type="caution">
    <text evidence="1">The sequence shown here is derived from an EMBL/GenBank/DDBJ whole genome shotgun (WGS) entry which is preliminary data.</text>
</comment>
<accession>A0A1C7MNK1</accession>
<dbReference type="Proteomes" id="UP000092993">
    <property type="component" value="Unassembled WGS sequence"/>
</dbReference>
<evidence type="ECO:0000313" key="1">
    <source>
        <dbReference type="EMBL" id="OBZ78460.1"/>
    </source>
</evidence>
<sequence length="272" mass="30991">MPSAIPIKCVSIRHLDSNREKSRKFKKADVFLQSAFRQSLFHETTSCKASASDSWRHWDTAIPIHDFDGFTVQVVQNRIFPFQEKVLGRVDVDCTSFAVVDSGATCVLQSSRIPSHFLVSTLKQPIHCHRKLNTPKIRHWDVQWAKKYTGNLLYPRAFPWKIQFALGEISDHIDLAHIVILVVEKSAGPISTNTPLQELHSKVDSARKSEFVSESCKWVEKFEKSQRYMEGVMSLVEGFADIMKDQVELDVKVRDLVSSMEKMLSVLDALEG</sequence>
<protein>
    <submittedName>
        <fullName evidence="1">Uncharacterized protein</fullName>
    </submittedName>
</protein>
<proteinExistence type="predicted"/>
<gene>
    <name evidence="1" type="ORF">A0H81_01601</name>
</gene>
<keyword evidence="2" id="KW-1185">Reference proteome</keyword>
<dbReference type="AlphaFoldDB" id="A0A1C7MNK1"/>
<name>A0A1C7MNK1_GRIFR</name>
<organism evidence="1 2">
    <name type="scientific">Grifola frondosa</name>
    <name type="common">Maitake</name>
    <name type="synonym">Polyporus frondosus</name>
    <dbReference type="NCBI Taxonomy" id="5627"/>
    <lineage>
        <taxon>Eukaryota</taxon>
        <taxon>Fungi</taxon>
        <taxon>Dikarya</taxon>
        <taxon>Basidiomycota</taxon>
        <taxon>Agaricomycotina</taxon>
        <taxon>Agaricomycetes</taxon>
        <taxon>Polyporales</taxon>
        <taxon>Grifolaceae</taxon>
        <taxon>Grifola</taxon>
    </lineage>
</organism>